<keyword evidence="5 8" id="KW-1133">Transmembrane helix</keyword>
<comment type="subcellular location">
    <subcellularLocation>
        <location evidence="1">Cell membrane</location>
        <topology evidence="1">Multi-pass membrane protein</topology>
    </subcellularLocation>
</comment>
<evidence type="ECO:0000256" key="7">
    <source>
        <dbReference type="ARBA" id="ARBA00023136"/>
    </source>
</evidence>
<accession>A0A3B0V655</accession>
<name>A0A3B0V655_9ZZZZ</name>
<dbReference type="Pfam" id="PF02386">
    <property type="entry name" value="TrkH"/>
    <property type="match status" value="1"/>
</dbReference>
<evidence type="ECO:0000256" key="8">
    <source>
        <dbReference type="SAM" id="Phobius"/>
    </source>
</evidence>
<dbReference type="GO" id="GO:0030001">
    <property type="term" value="P:metal ion transport"/>
    <property type="evidence" value="ECO:0007669"/>
    <property type="project" value="UniProtKB-ARBA"/>
</dbReference>
<organism evidence="9">
    <name type="scientific">hydrothermal vent metagenome</name>
    <dbReference type="NCBI Taxonomy" id="652676"/>
    <lineage>
        <taxon>unclassified sequences</taxon>
        <taxon>metagenomes</taxon>
        <taxon>ecological metagenomes</taxon>
    </lineage>
</organism>
<proteinExistence type="predicted"/>
<evidence type="ECO:0000256" key="1">
    <source>
        <dbReference type="ARBA" id="ARBA00004651"/>
    </source>
</evidence>
<gene>
    <name evidence="9" type="ORF">MNBD_BACTEROID07-1665</name>
</gene>
<evidence type="ECO:0000256" key="4">
    <source>
        <dbReference type="ARBA" id="ARBA00022692"/>
    </source>
</evidence>
<keyword evidence="2" id="KW-0813">Transport</keyword>
<keyword evidence="3" id="KW-1003">Cell membrane</keyword>
<protein>
    <submittedName>
        <fullName evidence="9">KtrAB potassium uptake system, integral membrane component KtrB</fullName>
    </submittedName>
</protein>
<feature type="non-terminal residue" evidence="9">
    <location>
        <position position="1"/>
    </location>
</feature>
<evidence type="ECO:0000256" key="3">
    <source>
        <dbReference type="ARBA" id="ARBA00022475"/>
    </source>
</evidence>
<evidence type="ECO:0000256" key="5">
    <source>
        <dbReference type="ARBA" id="ARBA00022989"/>
    </source>
</evidence>
<dbReference type="EMBL" id="UOET01000120">
    <property type="protein sequence ID" value="VAW27514.1"/>
    <property type="molecule type" value="Genomic_DNA"/>
</dbReference>
<keyword evidence="7 8" id="KW-0472">Membrane</keyword>
<keyword evidence="6" id="KW-0406">Ion transport</keyword>
<evidence type="ECO:0000313" key="9">
    <source>
        <dbReference type="EMBL" id="VAW27514.1"/>
    </source>
</evidence>
<dbReference type="GO" id="GO:0005886">
    <property type="term" value="C:plasma membrane"/>
    <property type="evidence" value="ECO:0007669"/>
    <property type="project" value="UniProtKB-SubCell"/>
</dbReference>
<dbReference type="PANTHER" id="PTHR32024">
    <property type="entry name" value="TRK SYSTEM POTASSIUM UPTAKE PROTEIN TRKG-RELATED"/>
    <property type="match status" value="1"/>
</dbReference>
<evidence type="ECO:0000256" key="6">
    <source>
        <dbReference type="ARBA" id="ARBA00023065"/>
    </source>
</evidence>
<evidence type="ECO:0000256" key="2">
    <source>
        <dbReference type="ARBA" id="ARBA00022448"/>
    </source>
</evidence>
<reference evidence="9" key="1">
    <citation type="submission" date="2018-06" db="EMBL/GenBank/DDBJ databases">
        <authorList>
            <person name="Zhirakovskaya E."/>
        </authorList>
    </citation>
    <scope>NUCLEOTIDE SEQUENCE</scope>
</reference>
<sequence>LKLFFEEFSAFGTVGLSTGITASLSTVGKAIIITSMFVGRIGTLTLAMAISTRVISTKFRYAETSVMVG</sequence>
<dbReference type="GO" id="GO:0008324">
    <property type="term" value="F:monoatomic cation transmembrane transporter activity"/>
    <property type="evidence" value="ECO:0007669"/>
    <property type="project" value="InterPro"/>
</dbReference>
<feature type="transmembrane region" description="Helical" evidence="8">
    <location>
        <begin position="30"/>
        <end position="50"/>
    </location>
</feature>
<dbReference type="AlphaFoldDB" id="A0A3B0V655"/>
<dbReference type="InterPro" id="IPR003445">
    <property type="entry name" value="Cat_transpt"/>
</dbReference>
<keyword evidence="4 8" id="KW-0812">Transmembrane</keyword>
<dbReference type="PANTHER" id="PTHR32024:SF1">
    <property type="entry name" value="KTR SYSTEM POTASSIUM UPTAKE PROTEIN B"/>
    <property type="match status" value="1"/>
</dbReference>